<dbReference type="AlphaFoldDB" id="A0A5F8A1J3"/>
<dbReference type="InParanoid" id="A0A5F8A1J3"/>
<reference evidence="2" key="1">
    <citation type="journal article" date="2007" name="Science">
        <title>Evolutionary and biomedical insights from the rhesus macaque genome.</title>
        <authorList>
            <person name="Gibbs R.A."/>
            <person name="Rogers J."/>
            <person name="Katze M.G."/>
            <person name="Bumgarner R."/>
            <person name="Weinstock G.M."/>
            <person name="Mardis E.R."/>
            <person name="Remington K.A."/>
            <person name="Strausberg R.L."/>
            <person name="Venter J.C."/>
            <person name="Wilson R.K."/>
            <person name="Batzer M.A."/>
            <person name="Bustamante C.D."/>
            <person name="Eichler E.E."/>
            <person name="Hahn M.W."/>
            <person name="Hardison R.C."/>
            <person name="Makova K.D."/>
            <person name="Miller W."/>
            <person name="Milosavljevic A."/>
            <person name="Palermo R.E."/>
            <person name="Siepel A."/>
            <person name="Sikela J.M."/>
            <person name="Attaway T."/>
            <person name="Bell S."/>
            <person name="Bernard K.E."/>
            <person name="Buhay C.J."/>
            <person name="Chandrabose M.N."/>
            <person name="Dao M."/>
            <person name="Davis C."/>
            <person name="Delehaunty K.D."/>
            <person name="Ding Y."/>
            <person name="Dinh H.H."/>
            <person name="Dugan-Rocha S."/>
            <person name="Fulton L.A."/>
            <person name="Gabisi R.A."/>
            <person name="Garner T.T."/>
            <person name="Godfrey J."/>
            <person name="Hawes A.C."/>
            <person name="Hernandez J."/>
            <person name="Hines S."/>
            <person name="Holder M."/>
            <person name="Hume J."/>
            <person name="Jhangiani S.N."/>
            <person name="Joshi V."/>
            <person name="Khan Z.M."/>
            <person name="Kirkness E.F."/>
            <person name="Cree A."/>
            <person name="Fowler R.G."/>
            <person name="Lee S."/>
            <person name="Lewis L.R."/>
            <person name="Li Z."/>
            <person name="Liu Y.-S."/>
            <person name="Moore S.M."/>
            <person name="Muzny D."/>
            <person name="Nazareth L.V."/>
            <person name="Ngo D.N."/>
            <person name="Okwuonu G.O."/>
            <person name="Pai G."/>
            <person name="Parker D."/>
            <person name="Paul H.A."/>
            <person name="Pfannkoch C."/>
            <person name="Pohl C.S."/>
            <person name="Rogers Y.-H.C."/>
            <person name="Ruiz S.J."/>
            <person name="Sabo A."/>
            <person name="Santibanez J."/>
            <person name="Schneider B.W."/>
            <person name="Smith S.M."/>
            <person name="Sodergren E."/>
            <person name="Svatek A.F."/>
            <person name="Utterback T.R."/>
            <person name="Vattathil S."/>
            <person name="Warren W."/>
            <person name="White C.S."/>
            <person name="Chinwalla A.T."/>
            <person name="Feng Y."/>
            <person name="Halpern A.L."/>
            <person name="Hillier L.W."/>
            <person name="Huang X."/>
            <person name="Minx P."/>
            <person name="Nelson J.O."/>
            <person name="Pepin K.H."/>
            <person name="Qin X."/>
            <person name="Sutton G.G."/>
            <person name="Venter E."/>
            <person name="Walenz B.P."/>
            <person name="Wallis J.W."/>
            <person name="Worley K.C."/>
            <person name="Yang S.-P."/>
            <person name="Jones S.M."/>
            <person name="Marra M.A."/>
            <person name="Rocchi M."/>
            <person name="Schein J.E."/>
            <person name="Baertsch R."/>
            <person name="Clarke L."/>
            <person name="Csuros M."/>
            <person name="Glasscock J."/>
            <person name="Harris R.A."/>
            <person name="Havlak P."/>
            <person name="Jackson A.R."/>
            <person name="Jiang H."/>
            <person name="Liu Y."/>
            <person name="Messina D.N."/>
            <person name="Shen Y."/>
            <person name="Song H.X.-Z."/>
            <person name="Wylie T."/>
            <person name="Zhang L."/>
            <person name="Birney E."/>
            <person name="Han K."/>
            <person name="Konkel M.K."/>
            <person name="Lee J."/>
            <person name="Smit A.F.A."/>
            <person name="Ullmer B."/>
            <person name="Wang H."/>
            <person name="Xing J."/>
            <person name="Burhans R."/>
            <person name="Cheng Z."/>
            <person name="Karro J.E."/>
            <person name="Ma J."/>
            <person name="Raney B."/>
            <person name="She X."/>
            <person name="Cox M.J."/>
            <person name="Demuth J.P."/>
            <person name="Dumas L.J."/>
            <person name="Han S.-G."/>
            <person name="Hopkins J."/>
            <person name="Karimpour-Fard A."/>
            <person name="Kim Y.H."/>
            <person name="Pollack J.R."/>
            <person name="Vinar T."/>
            <person name="Addo-Quaye C."/>
            <person name="Degenhardt J."/>
            <person name="Denby A."/>
            <person name="Hubisz M.J."/>
            <person name="Indap A."/>
            <person name="Kosiol C."/>
            <person name="Lahn B.T."/>
            <person name="Lawson H.A."/>
            <person name="Marklein A."/>
            <person name="Nielsen R."/>
            <person name="Vallender E.J."/>
            <person name="Clark A.G."/>
            <person name="Ferguson B."/>
            <person name="Hernandez R.D."/>
            <person name="Hirani K."/>
            <person name="Kehrer-Sawatzki H."/>
            <person name="Kolb J."/>
            <person name="Patil S."/>
            <person name="Pu L.-L."/>
            <person name="Ren Y."/>
            <person name="Smith D.G."/>
            <person name="Wheeler D.A."/>
            <person name="Schenck I."/>
            <person name="Ball E.V."/>
            <person name="Chen R."/>
            <person name="Cooper D.N."/>
            <person name="Giardine B."/>
            <person name="Hsu F."/>
            <person name="Kent W.J."/>
            <person name="Lesk A."/>
            <person name="Nelson D.L."/>
            <person name="O'brien W.E."/>
            <person name="Pruefer K."/>
            <person name="Stenson P.D."/>
            <person name="Wallace J.C."/>
            <person name="Ke H."/>
            <person name="Liu X.-M."/>
            <person name="Wang P."/>
            <person name="Xiang A.P."/>
            <person name="Yang F."/>
            <person name="Barber G.P."/>
            <person name="Haussler D."/>
            <person name="Karolchik D."/>
            <person name="Kern A.D."/>
            <person name="Kuhn R.M."/>
            <person name="Smith K.E."/>
            <person name="Zwieg A.S."/>
        </authorList>
    </citation>
    <scope>NUCLEOTIDE SEQUENCE [LARGE SCALE GENOMIC DNA]</scope>
    <source>
        <strain evidence="2">17573</strain>
    </source>
</reference>
<dbReference type="Proteomes" id="UP000006718">
    <property type="component" value="Chromosome 7"/>
</dbReference>
<reference evidence="1" key="2">
    <citation type="submission" date="2019-01" db="EMBL/GenBank/DDBJ databases">
        <authorList>
            <person name="Graves T."/>
            <person name="Eichler E.E."/>
            <person name="Wilson R.K."/>
        </authorList>
    </citation>
    <scope>NUCLEOTIDE SEQUENCE [LARGE SCALE GENOMIC DNA]</scope>
    <source>
        <strain evidence="1">17573</strain>
    </source>
</reference>
<keyword evidence="2" id="KW-1185">Reference proteome</keyword>
<proteinExistence type="predicted"/>
<reference evidence="1" key="3">
    <citation type="submission" date="2025-08" db="UniProtKB">
        <authorList>
            <consortium name="Ensembl"/>
        </authorList>
    </citation>
    <scope>IDENTIFICATION</scope>
    <source>
        <strain evidence="1">17573</strain>
    </source>
</reference>
<dbReference type="Bgee" id="ENSMMUG00000057959">
    <property type="expression patterns" value="Expressed in colon and 5 other cell types or tissues"/>
</dbReference>
<evidence type="ECO:0000313" key="1">
    <source>
        <dbReference type="Ensembl" id="ENSMMUP00000071768.1"/>
    </source>
</evidence>
<accession>A0A5F8A1J3</accession>
<dbReference type="Ensembl" id="ENSMMUT00000094008.1">
    <property type="protein sequence ID" value="ENSMMUP00000071768.1"/>
    <property type="gene ID" value="ENSMMUG00000057959.1"/>
</dbReference>
<organism evidence="1 2">
    <name type="scientific">Macaca mulatta</name>
    <name type="common">Rhesus macaque</name>
    <dbReference type="NCBI Taxonomy" id="9544"/>
    <lineage>
        <taxon>Eukaryota</taxon>
        <taxon>Metazoa</taxon>
        <taxon>Chordata</taxon>
        <taxon>Craniata</taxon>
        <taxon>Vertebrata</taxon>
        <taxon>Euteleostomi</taxon>
        <taxon>Mammalia</taxon>
        <taxon>Eutheria</taxon>
        <taxon>Euarchontoglires</taxon>
        <taxon>Primates</taxon>
        <taxon>Haplorrhini</taxon>
        <taxon>Catarrhini</taxon>
        <taxon>Cercopithecidae</taxon>
        <taxon>Cercopithecinae</taxon>
        <taxon>Macaca</taxon>
    </lineage>
</organism>
<protein>
    <submittedName>
        <fullName evidence="1">Uncharacterized protein</fullName>
    </submittedName>
</protein>
<sequence>DNYGQNFIFGPGTRLSVLPCKYS</sequence>
<dbReference type="VEuPathDB" id="HostDB:ENSMMUG00000057959"/>
<evidence type="ECO:0000313" key="2">
    <source>
        <dbReference type="Proteomes" id="UP000006718"/>
    </source>
</evidence>
<dbReference type="GeneTree" id="ENSGT01000000216293"/>
<name>A0A5F8A1J3_MACMU</name>
<reference evidence="1" key="4">
    <citation type="submission" date="2025-09" db="UniProtKB">
        <authorList>
            <consortium name="Ensembl"/>
        </authorList>
    </citation>
    <scope>IDENTIFICATION</scope>
    <source>
        <strain evidence="1">17573</strain>
    </source>
</reference>